<dbReference type="CDD" id="cd00834">
    <property type="entry name" value="KAS_I_II"/>
    <property type="match status" value="1"/>
</dbReference>
<dbReference type="EMBL" id="FNJI01000022">
    <property type="protein sequence ID" value="SDP49030.1"/>
    <property type="molecule type" value="Genomic_DNA"/>
</dbReference>
<accession>A0A1H0T5K1</accession>
<dbReference type="GO" id="GO:0004315">
    <property type="term" value="F:3-oxoacyl-[acyl-carrier-protein] synthase activity"/>
    <property type="evidence" value="ECO:0007669"/>
    <property type="project" value="TreeGrafter"/>
</dbReference>
<evidence type="ECO:0000256" key="3">
    <source>
        <dbReference type="RuleBase" id="RU003694"/>
    </source>
</evidence>
<dbReference type="PANTHER" id="PTHR11712:SF347">
    <property type="entry name" value="BETA KETOACYL-ACYL CARRIER PROTEIN SYNTHASE"/>
    <property type="match status" value="1"/>
</dbReference>
<organism evidence="5 6">
    <name type="scientific">Desulforhopalus singaporensis</name>
    <dbReference type="NCBI Taxonomy" id="91360"/>
    <lineage>
        <taxon>Bacteria</taxon>
        <taxon>Pseudomonadati</taxon>
        <taxon>Thermodesulfobacteriota</taxon>
        <taxon>Desulfobulbia</taxon>
        <taxon>Desulfobulbales</taxon>
        <taxon>Desulfocapsaceae</taxon>
        <taxon>Desulforhopalus</taxon>
    </lineage>
</organism>
<dbReference type="Proteomes" id="UP000199073">
    <property type="component" value="Unassembled WGS sequence"/>
</dbReference>
<dbReference type="STRING" id="91360.SAMN05660330_02928"/>
<dbReference type="InterPro" id="IPR014031">
    <property type="entry name" value="Ketoacyl_synth_C"/>
</dbReference>
<dbReference type="SMART" id="SM00825">
    <property type="entry name" value="PKS_KS"/>
    <property type="match status" value="1"/>
</dbReference>
<dbReference type="InterPro" id="IPR016039">
    <property type="entry name" value="Thiolase-like"/>
</dbReference>
<evidence type="ECO:0000313" key="5">
    <source>
        <dbReference type="EMBL" id="SDP49030.1"/>
    </source>
</evidence>
<evidence type="ECO:0000313" key="6">
    <source>
        <dbReference type="Proteomes" id="UP000199073"/>
    </source>
</evidence>
<evidence type="ECO:0000256" key="2">
    <source>
        <dbReference type="ARBA" id="ARBA00022679"/>
    </source>
</evidence>
<reference evidence="5 6" key="1">
    <citation type="submission" date="2016-10" db="EMBL/GenBank/DDBJ databases">
        <authorList>
            <person name="de Groot N.N."/>
        </authorList>
    </citation>
    <scope>NUCLEOTIDE SEQUENCE [LARGE SCALE GENOMIC DNA]</scope>
    <source>
        <strain evidence="5 6">DSM 12130</strain>
    </source>
</reference>
<dbReference type="SUPFAM" id="SSF53901">
    <property type="entry name" value="Thiolase-like"/>
    <property type="match status" value="1"/>
</dbReference>
<sequence length="411" mass="43068">MAKDGTRGAAVTGYGLVAAPGRNSEAAFTNLQAGVVRTAAMEGFFPPSFSAPVFVAELHQQYDLLPTNLLENQPYEVNRTVRLALQAVDEALARTGLSLAQLNRRRVGVALGTTVGCTFHNEAYYIDWKNGRETDSLAFNTYLNANLAERIQELLGLSGPRAVITNACASGADAVGLAKSWLDVDLCDIVICGGADELSRVACHGFRSLMLVSQDRCRPFDKNRQGLNLGEGAGILVLEKEHSVHASGREVYGRVLGYGIAGDAHHPTAPHPEGRGLKQATALALTDAGATIADIAMINAHGTGTPANDRAETNAMKSMGFDSDMQPMVSTKGATGHTLGAAGGVEAVLTLLTLNCGEITGTPGCSRVDPDFHFSPLAEGEKMALTGRIGISQSLAFGGSNAVLVMEGCGR</sequence>
<dbReference type="InterPro" id="IPR000794">
    <property type="entry name" value="Beta-ketoacyl_synthase"/>
</dbReference>
<evidence type="ECO:0000259" key="4">
    <source>
        <dbReference type="PROSITE" id="PS52004"/>
    </source>
</evidence>
<dbReference type="Pfam" id="PF00109">
    <property type="entry name" value="ketoacyl-synt"/>
    <property type="match status" value="1"/>
</dbReference>
<dbReference type="PROSITE" id="PS52004">
    <property type="entry name" value="KS3_2"/>
    <property type="match status" value="1"/>
</dbReference>
<keyword evidence="6" id="KW-1185">Reference proteome</keyword>
<comment type="similarity">
    <text evidence="1 3">Belongs to the thiolase-like superfamily. Beta-ketoacyl-ACP synthases family.</text>
</comment>
<protein>
    <submittedName>
        <fullName evidence="5">3-oxoacyl-[acyl-carrier-protein] synthase-1</fullName>
    </submittedName>
</protein>
<dbReference type="AlphaFoldDB" id="A0A1H0T5K1"/>
<feature type="domain" description="Ketosynthase family 3 (KS3)" evidence="4">
    <location>
        <begin position="6"/>
        <end position="408"/>
    </location>
</feature>
<dbReference type="GO" id="GO:0006633">
    <property type="term" value="P:fatty acid biosynthetic process"/>
    <property type="evidence" value="ECO:0007669"/>
    <property type="project" value="TreeGrafter"/>
</dbReference>
<dbReference type="InterPro" id="IPR020841">
    <property type="entry name" value="PKS_Beta-ketoAc_synthase_dom"/>
</dbReference>
<gene>
    <name evidence="5" type="ORF">SAMN05660330_02928</name>
</gene>
<dbReference type="RefSeq" id="WP_092224128.1">
    <property type="nucleotide sequence ID" value="NZ_FNJI01000022.1"/>
</dbReference>
<dbReference type="PANTHER" id="PTHR11712">
    <property type="entry name" value="POLYKETIDE SYNTHASE-RELATED"/>
    <property type="match status" value="1"/>
</dbReference>
<proteinExistence type="inferred from homology"/>
<evidence type="ECO:0000256" key="1">
    <source>
        <dbReference type="ARBA" id="ARBA00008467"/>
    </source>
</evidence>
<dbReference type="Gene3D" id="3.40.47.10">
    <property type="match status" value="2"/>
</dbReference>
<keyword evidence="2 3" id="KW-0808">Transferase</keyword>
<dbReference type="Pfam" id="PF02801">
    <property type="entry name" value="Ketoacyl-synt_C"/>
    <property type="match status" value="1"/>
</dbReference>
<dbReference type="OrthoDB" id="9808669at2"/>
<name>A0A1H0T5K1_9BACT</name>
<dbReference type="InterPro" id="IPR014030">
    <property type="entry name" value="Ketoacyl_synth_N"/>
</dbReference>